<dbReference type="OrthoDB" id="5687860at2"/>
<name>A0A2C6DUP6_9GAMM</name>
<dbReference type="CDD" id="cd07043">
    <property type="entry name" value="STAS_anti-anti-sigma_factors"/>
    <property type="match status" value="1"/>
</dbReference>
<evidence type="ECO:0000313" key="5">
    <source>
        <dbReference type="Proteomes" id="UP000373449"/>
    </source>
</evidence>
<dbReference type="InterPro" id="IPR058548">
    <property type="entry name" value="MlaB-like_STAS"/>
</dbReference>
<dbReference type="Proteomes" id="UP000224974">
    <property type="component" value="Unassembled WGS sequence"/>
</dbReference>
<dbReference type="PROSITE" id="PS50801">
    <property type="entry name" value="STAS"/>
    <property type="match status" value="1"/>
</dbReference>
<organism evidence="2 4">
    <name type="scientific">Budvicia aquatica</name>
    <dbReference type="NCBI Taxonomy" id="82979"/>
    <lineage>
        <taxon>Bacteria</taxon>
        <taxon>Pseudomonadati</taxon>
        <taxon>Pseudomonadota</taxon>
        <taxon>Gammaproteobacteria</taxon>
        <taxon>Enterobacterales</taxon>
        <taxon>Budviciaceae</taxon>
        <taxon>Budvicia</taxon>
    </lineage>
</organism>
<dbReference type="AlphaFoldDB" id="A0A2C6DUP6"/>
<evidence type="ECO:0000259" key="1">
    <source>
        <dbReference type="PROSITE" id="PS50801"/>
    </source>
</evidence>
<dbReference type="Proteomes" id="UP000373449">
    <property type="component" value="Unassembled WGS sequence"/>
</dbReference>
<gene>
    <name evidence="3" type="primary">mlaB</name>
    <name evidence="2" type="ORF">CRN84_25530</name>
    <name evidence="3" type="ORF">NCTC12282_00314</name>
</gene>
<evidence type="ECO:0000313" key="4">
    <source>
        <dbReference type="Proteomes" id="UP000224974"/>
    </source>
</evidence>
<dbReference type="NCBIfam" id="NF033618">
    <property type="entry name" value="mlaB_1"/>
    <property type="match status" value="1"/>
</dbReference>
<dbReference type="STRING" id="1111728.GCA_000427805_04934"/>
<sequence length="106" mass="11921">MSDSLNWRIENGTVAFDGDLNRETLLPFWKQRQQILTSDIHTLNVAHLVRVDSAGLAMLIHLLADVTQRPQSLKLAGMTEKLQTLAALYNLQQIIEPYLVSPPDVV</sequence>
<dbReference type="InterPro" id="IPR036513">
    <property type="entry name" value="STAS_dom_sf"/>
</dbReference>
<protein>
    <submittedName>
        <fullName evidence="3">Probable phospholipid ABC transporter-binding protein mlaB</fullName>
    </submittedName>
    <submittedName>
        <fullName evidence="2">STAS domain-containing protein</fullName>
    </submittedName>
</protein>
<reference evidence="3 5" key="3">
    <citation type="submission" date="2019-03" db="EMBL/GenBank/DDBJ databases">
        <authorList>
            <consortium name="Pathogen Informatics"/>
        </authorList>
    </citation>
    <scope>NUCLEOTIDE SEQUENCE [LARGE SCALE GENOMIC DNA]</scope>
    <source>
        <strain evidence="3 5">NCTC12282</strain>
    </source>
</reference>
<dbReference type="RefSeq" id="WP_029097047.1">
    <property type="nucleotide sequence ID" value="NZ_CAADJA010000002.1"/>
</dbReference>
<evidence type="ECO:0000313" key="3">
    <source>
        <dbReference type="EMBL" id="VFS45437.1"/>
    </source>
</evidence>
<feature type="domain" description="STAS" evidence="1">
    <location>
        <begin position="14"/>
        <end position="106"/>
    </location>
</feature>
<reference evidence="4" key="1">
    <citation type="submission" date="2017-09" db="EMBL/GenBank/DDBJ databases">
        <title>FDA dAtabase for Regulatory Grade micrObial Sequences (FDA-ARGOS): Supporting development and validation of Infectious Disease Dx tests.</title>
        <authorList>
            <person name="Minogue T."/>
            <person name="Wolcott M."/>
            <person name="Wasieloski L."/>
            <person name="Aguilar W."/>
            <person name="Moore D."/>
            <person name="Tallon L."/>
            <person name="Sadzewicz L."/>
            <person name="Ott S."/>
            <person name="Zhao X."/>
            <person name="Nagaraj S."/>
            <person name="Vavikolanu K."/>
            <person name="Aluvathingal J."/>
            <person name="Nadendla S."/>
            <person name="Sichtig H."/>
        </authorList>
    </citation>
    <scope>NUCLEOTIDE SEQUENCE [LARGE SCALE GENOMIC DNA]</scope>
    <source>
        <strain evidence="4">FDAARGOS_387</strain>
    </source>
</reference>
<dbReference type="InterPro" id="IPR052746">
    <property type="entry name" value="MlaB_ABC_Transporter"/>
</dbReference>
<dbReference type="Gene3D" id="3.30.750.24">
    <property type="entry name" value="STAS domain"/>
    <property type="match status" value="1"/>
</dbReference>
<dbReference type="EMBL" id="PDDX01000001">
    <property type="protein sequence ID" value="PHI32433.1"/>
    <property type="molecule type" value="Genomic_DNA"/>
</dbReference>
<dbReference type="InterPro" id="IPR002645">
    <property type="entry name" value="STAS_dom"/>
</dbReference>
<reference evidence="2" key="2">
    <citation type="submission" date="2017-09" db="EMBL/GenBank/DDBJ databases">
        <title>FDA dAtabase for Regulatory Grade micrObial Sequences (FDA-ARGOS): Supporting development and validation of Infectious Disease Dx tests.</title>
        <authorList>
            <person name="Minogue T."/>
            <person name="Wolcott M."/>
            <person name="Wasieloski L."/>
            <person name="Aguilar W."/>
            <person name="Moore D."/>
            <person name="Tallon L.J."/>
            <person name="Sadzewicz L."/>
            <person name="Ott S."/>
            <person name="Zhao X."/>
            <person name="Nagaraj S."/>
            <person name="Vavikolanu K."/>
            <person name="Aluvathingal J."/>
            <person name="Nadendla S."/>
            <person name="Sichtig H."/>
        </authorList>
    </citation>
    <scope>NUCLEOTIDE SEQUENCE</scope>
    <source>
        <strain evidence="2">FDAARGOS_387</strain>
    </source>
</reference>
<dbReference type="EMBL" id="CAADJA010000002">
    <property type="protein sequence ID" value="VFS45437.1"/>
    <property type="molecule type" value="Genomic_DNA"/>
</dbReference>
<dbReference type="InterPro" id="IPR049743">
    <property type="entry name" value="MlaB"/>
</dbReference>
<proteinExistence type="predicted"/>
<dbReference type="PANTHER" id="PTHR35849:SF1">
    <property type="entry name" value="INTERMEMBRANE PHOSPHOLIPID TRANSPORT SYSTEM BINDING PROTEIN MLAB"/>
    <property type="match status" value="1"/>
</dbReference>
<accession>A0A2C6DUP6</accession>
<dbReference type="SUPFAM" id="SSF52091">
    <property type="entry name" value="SpoIIaa-like"/>
    <property type="match status" value="1"/>
</dbReference>
<evidence type="ECO:0000313" key="2">
    <source>
        <dbReference type="EMBL" id="PHI32433.1"/>
    </source>
</evidence>
<dbReference type="PANTHER" id="PTHR35849">
    <property type="entry name" value="BLR2341 PROTEIN"/>
    <property type="match status" value="1"/>
</dbReference>
<dbReference type="Pfam" id="PF13466">
    <property type="entry name" value="STAS_2"/>
    <property type="match status" value="1"/>
</dbReference>
<keyword evidence="4" id="KW-1185">Reference proteome</keyword>